<dbReference type="Pfam" id="PF01420">
    <property type="entry name" value="Methylase_S"/>
    <property type="match status" value="2"/>
</dbReference>
<evidence type="ECO:0000256" key="3">
    <source>
        <dbReference type="ARBA" id="ARBA00023125"/>
    </source>
</evidence>
<dbReference type="Gene3D" id="3.90.220.20">
    <property type="entry name" value="DNA methylase specificity domains"/>
    <property type="match status" value="2"/>
</dbReference>
<evidence type="ECO:0000313" key="5">
    <source>
        <dbReference type="EMBL" id="MCU4398132.1"/>
    </source>
</evidence>
<evidence type="ECO:0000256" key="1">
    <source>
        <dbReference type="ARBA" id="ARBA00010923"/>
    </source>
</evidence>
<keyword evidence="3" id="KW-0238">DNA-binding</keyword>
<keyword evidence="2" id="KW-0680">Restriction system</keyword>
<evidence type="ECO:0000313" key="6">
    <source>
        <dbReference type="Proteomes" id="UP001208534"/>
    </source>
</evidence>
<keyword evidence="5" id="KW-0255">Endonuclease</keyword>
<dbReference type="InterPro" id="IPR051212">
    <property type="entry name" value="Type-I_RE_S_subunit"/>
</dbReference>
<accession>A0AAW5RBP8</accession>
<dbReference type="PANTHER" id="PTHR43140:SF1">
    <property type="entry name" value="TYPE I RESTRICTION ENZYME ECOKI SPECIFICITY SUBUNIT"/>
    <property type="match status" value="1"/>
</dbReference>
<evidence type="ECO:0000256" key="2">
    <source>
        <dbReference type="ARBA" id="ARBA00022747"/>
    </source>
</evidence>
<gene>
    <name evidence="5" type="ORF">KTH64_14525</name>
</gene>
<proteinExistence type="inferred from homology"/>
<dbReference type="InterPro" id="IPR044946">
    <property type="entry name" value="Restrct_endonuc_typeI_TRD_sf"/>
</dbReference>
<dbReference type="PANTHER" id="PTHR43140">
    <property type="entry name" value="TYPE-1 RESTRICTION ENZYME ECOKI SPECIFICITY PROTEIN"/>
    <property type="match status" value="1"/>
</dbReference>
<dbReference type="GO" id="GO:0004519">
    <property type="term" value="F:endonuclease activity"/>
    <property type="evidence" value="ECO:0007669"/>
    <property type="project" value="UniProtKB-KW"/>
</dbReference>
<dbReference type="SUPFAM" id="SSF116734">
    <property type="entry name" value="DNA methylase specificity domain"/>
    <property type="match status" value="2"/>
</dbReference>
<protein>
    <submittedName>
        <fullName evidence="5">Restriction endonuclease subunit S</fullName>
        <ecNumber evidence="5">3.1.21.-</ecNumber>
    </submittedName>
</protein>
<dbReference type="InterPro" id="IPR000055">
    <property type="entry name" value="Restrct_endonuc_typeI_TRD"/>
</dbReference>
<evidence type="ECO:0000259" key="4">
    <source>
        <dbReference type="Pfam" id="PF01420"/>
    </source>
</evidence>
<dbReference type="GO" id="GO:0003677">
    <property type="term" value="F:DNA binding"/>
    <property type="evidence" value="ECO:0007669"/>
    <property type="project" value="UniProtKB-KW"/>
</dbReference>
<comment type="caution">
    <text evidence="5">The sequence shown here is derived from an EMBL/GenBank/DDBJ whole genome shotgun (WGS) entry which is preliminary data.</text>
</comment>
<name>A0AAW5RBP8_ACIJU</name>
<comment type="similarity">
    <text evidence="1">Belongs to the type-I restriction system S methylase family.</text>
</comment>
<dbReference type="GO" id="GO:0016787">
    <property type="term" value="F:hydrolase activity"/>
    <property type="evidence" value="ECO:0007669"/>
    <property type="project" value="UniProtKB-KW"/>
</dbReference>
<dbReference type="CDD" id="cd17246">
    <property type="entry name" value="RMtype1_S_SonII-TRD2-CR2_like"/>
    <property type="match status" value="1"/>
</dbReference>
<feature type="domain" description="Type I restriction modification DNA specificity" evidence="4">
    <location>
        <begin position="278"/>
        <end position="416"/>
    </location>
</feature>
<dbReference type="AlphaFoldDB" id="A0AAW5RBP8"/>
<sequence>MSLDNLPVEWIPLNLGKVVEYGKTTKVEPSQLTDETWVLELEDIEKDSSKILNQLSFAERKSKSTKNSFNAGDVLYGKLRPYLNKVVMAPKDGVCTTEIIPLNGNGHILNKFLFYWIKGNIFQNYVQAVSYGVNMPRLGTNDGLKAPFILVPIAEQQEIVRQLDVILAQVEQIKVRLDAIPAILKKFRQSVLADAVSGKLTDDWRAQNSSSYSAISDHSKIIEGRIRVVKGKNSKPEQHLKNEEYLIPDSWLWTSLDTLTSKIVDGTHHTPTYIESGVPFISVKDINDGRIDFSNTKYISEEEHKELSKRCNVEKGDLLITKSGTIGRTAIVTEDREFSLFVSVALLKPASSEVNLKFINLALQKWVNEIDVSSRIVGSAIKNLHLKDMRVLAIPFAPLKEQEVIVDNIETFFKLADHLEDVIASAQKRVNLLTQSILTKAFSGELTAEWREQHQDLITGVNSAESLLAKIQAEREASKPVKKAKKVK</sequence>
<keyword evidence="5" id="KW-0540">Nuclease</keyword>
<organism evidence="5 6">
    <name type="scientific">Acinetobacter junii</name>
    <dbReference type="NCBI Taxonomy" id="40215"/>
    <lineage>
        <taxon>Bacteria</taxon>
        <taxon>Pseudomonadati</taxon>
        <taxon>Pseudomonadota</taxon>
        <taxon>Gammaproteobacteria</taxon>
        <taxon>Moraxellales</taxon>
        <taxon>Moraxellaceae</taxon>
        <taxon>Acinetobacter</taxon>
    </lineage>
</organism>
<dbReference type="GO" id="GO:0009307">
    <property type="term" value="P:DNA restriction-modification system"/>
    <property type="evidence" value="ECO:0007669"/>
    <property type="project" value="UniProtKB-KW"/>
</dbReference>
<dbReference type="EC" id="3.1.21.-" evidence="5"/>
<feature type="domain" description="Type I restriction modification DNA specificity" evidence="4">
    <location>
        <begin position="62"/>
        <end position="177"/>
    </location>
</feature>
<dbReference type="EMBL" id="JAHPRE010000072">
    <property type="protein sequence ID" value="MCU4398132.1"/>
    <property type="molecule type" value="Genomic_DNA"/>
</dbReference>
<reference evidence="5" key="1">
    <citation type="submission" date="2021-06" db="EMBL/GenBank/DDBJ databases">
        <title>Propagation of a rapidly emergent carbapenem-resistant Acinetobacter baumannii lineage by various extra-hospital transmission networks.</title>
        <authorList>
            <person name="Calix J."/>
        </authorList>
    </citation>
    <scope>NUCLEOTIDE SEQUENCE</scope>
    <source>
        <strain evidence="5">WU_MDCI_Aw63</strain>
    </source>
</reference>
<dbReference type="Proteomes" id="UP001208534">
    <property type="component" value="Unassembled WGS sequence"/>
</dbReference>
<keyword evidence="5" id="KW-0378">Hydrolase</keyword>
<dbReference type="RefSeq" id="WP_262579398.1">
    <property type="nucleotide sequence ID" value="NZ_JAHPRE010000072.1"/>
</dbReference>